<sequence>IDQLSEILGDSQWAERNYGNGNKAEHRCESGEVTFRFVVDQG</sequence>
<accession>A0ACA9QVJ9</accession>
<name>A0ACA9QVJ9_9GLOM</name>
<feature type="non-terminal residue" evidence="1">
    <location>
        <position position="42"/>
    </location>
</feature>
<dbReference type="EMBL" id="CAJVPU010054016">
    <property type="protein sequence ID" value="CAG8766181.1"/>
    <property type="molecule type" value="Genomic_DNA"/>
</dbReference>
<reference evidence="1" key="1">
    <citation type="submission" date="2021-06" db="EMBL/GenBank/DDBJ databases">
        <authorList>
            <person name="Kallberg Y."/>
            <person name="Tangrot J."/>
            <person name="Rosling A."/>
        </authorList>
    </citation>
    <scope>NUCLEOTIDE SEQUENCE</scope>
    <source>
        <strain evidence="1">IL203A</strain>
    </source>
</reference>
<keyword evidence="2" id="KW-1185">Reference proteome</keyword>
<protein>
    <submittedName>
        <fullName evidence="1">4697_t:CDS:1</fullName>
    </submittedName>
</protein>
<feature type="non-terminal residue" evidence="1">
    <location>
        <position position="1"/>
    </location>
</feature>
<proteinExistence type="predicted"/>
<dbReference type="Proteomes" id="UP000789702">
    <property type="component" value="Unassembled WGS sequence"/>
</dbReference>
<evidence type="ECO:0000313" key="1">
    <source>
        <dbReference type="EMBL" id="CAG8766181.1"/>
    </source>
</evidence>
<gene>
    <name evidence="1" type="ORF">DHETER_LOCUS15572</name>
</gene>
<evidence type="ECO:0000313" key="2">
    <source>
        <dbReference type="Proteomes" id="UP000789702"/>
    </source>
</evidence>
<organism evidence="1 2">
    <name type="scientific">Dentiscutata heterogama</name>
    <dbReference type="NCBI Taxonomy" id="1316150"/>
    <lineage>
        <taxon>Eukaryota</taxon>
        <taxon>Fungi</taxon>
        <taxon>Fungi incertae sedis</taxon>
        <taxon>Mucoromycota</taxon>
        <taxon>Glomeromycotina</taxon>
        <taxon>Glomeromycetes</taxon>
        <taxon>Diversisporales</taxon>
        <taxon>Gigasporaceae</taxon>
        <taxon>Dentiscutata</taxon>
    </lineage>
</organism>
<comment type="caution">
    <text evidence="1">The sequence shown here is derived from an EMBL/GenBank/DDBJ whole genome shotgun (WGS) entry which is preliminary data.</text>
</comment>